<evidence type="ECO:0000259" key="1">
    <source>
        <dbReference type="PROSITE" id="PS50222"/>
    </source>
</evidence>
<dbReference type="Proteomes" id="UP001333710">
    <property type="component" value="Chromosome"/>
</dbReference>
<proteinExistence type="predicted"/>
<feature type="domain" description="EF-hand" evidence="1">
    <location>
        <begin position="10"/>
        <end position="45"/>
    </location>
</feature>
<dbReference type="PROSITE" id="PS00018">
    <property type="entry name" value="EF_HAND_1"/>
    <property type="match status" value="2"/>
</dbReference>
<sequence length="82" mass="9952">MSETKNIDQEKINQIREEFDFFDNDKNGQIDFNEFFELLKVISPKAKESQAKEGFELIDENSDGCIDFDEFLAWWQNNWWEY</sequence>
<keyword evidence="3" id="KW-1185">Reference proteome</keyword>
<accession>A0AA48HGS3</accession>
<dbReference type="InterPro" id="IPR002048">
    <property type="entry name" value="EF_hand_dom"/>
</dbReference>
<dbReference type="SUPFAM" id="SSF47473">
    <property type="entry name" value="EF-hand"/>
    <property type="match status" value="1"/>
</dbReference>
<dbReference type="RefSeq" id="WP_338292648.1">
    <property type="nucleotide sequence ID" value="NZ_AP027272.1"/>
</dbReference>
<dbReference type="Gene3D" id="1.10.238.10">
    <property type="entry name" value="EF-hand"/>
    <property type="match status" value="1"/>
</dbReference>
<dbReference type="KEGG" id="pmaw:MACH26_21590"/>
<dbReference type="CDD" id="cd00051">
    <property type="entry name" value="EFh"/>
    <property type="match status" value="1"/>
</dbReference>
<dbReference type="InterPro" id="IPR011992">
    <property type="entry name" value="EF-hand-dom_pair"/>
</dbReference>
<dbReference type="EMBL" id="AP027272">
    <property type="protein sequence ID" value="BDX06638.1"/>
    <property type="molecule type" value="Genomic_DNA"/>
</dbReference>
<dbReference type="PROSITE" id="PS50222">
    <property type="entry name" value="EF_HAND_2"/>
    <property type="match status" value="2"/>
</dbReference>
<evidence type="ECO:0000313" key="3">
    <source>
        <dbReference type="Proteomes" id="UP001333710"/>
    </source>
</evidence>
<protein>
    <recommendedName>
        <fullName evidence="1">EF-hand domain-containing protein</fullName>
    </recommendedName>
</protein>
<reference evidence="2" key="1">
    <citation type="submission" date="2023-01" db="EMBL/GenBank/DDBJ databases">
        <title>Complete genome sequence of Planctobacterium marinum strain Dej080120_11.</title>
        <authorList>
            <person name="Ueki S."/>
            <person name="Maruyama F."/>
        </authorList>
    </citation>
    <scope>NUCLEOTIDE SEQUENCE</scope>
    <source>
        <strain evidence="2">Dej080120_11</strain>
    </source>
</reference>
<dbReference type="AlphaFoldDB" id="A0AA48HGS3"/>
<name>A0AA48HGS3_9ALTE</name>
<dbReference type="Pfam" id="PF13499">
    <property type="entry name" value="EF-hand_7"/>
    <property type="match status" value="1"/>
</dbReference>
<evidence type="ECO:0000313" key="2">
    <source>
        <dbReference type="EMBL" id="BDX06638.1"/>
    </source>
</evidence>
<feature type="domain" description="EF-hand" evidence="1">
    <location>
        <begin position="46"/>
        <end position="81"/>
    </location>
</feature>
<organism evidence="2 3">
    <name type="scientific">Planctobacterium marinum</name>
    <dbReference type="NCBI Taxonomy" id="1631968"/>
    <lineage>
        <taxon>Bacteria</taxon>
        <taxon>Pseudomonadati</taxon>
        <taxon>Pseudomonadota</taxon>
        <taxon>Gammaproteobacteria</taxon>
        <taxon>Alteromonadales</taxon>
        <taxon>Alteromonadaceae</taxon>
        <taxon>Planctobacterium</taxon>
    </lineage>
</organism>
<dbReference type="SMART" id="SM00054">
    <property type="entry name" value="EFh"/>
    <property type="match status" value="2"/>
</dbReference>
<dbReference type="GO" id="GO:0005509">
    <property type="term" value="F:calcium ion binding"/>
    <property type="evidence" value="ECO:0007669"/>
    <property type="project" value="InterPro"/>
</dbReference>
<dbReference type="InterPro" id="IPR018247">
    <property type="entry name" value="EF_Hand_1_Ca_BS"/>
</dbReference>
<gene>
    <name evidence="2" type="ORF">MACH26_21590</name>
</gene>